<evidence type="ECO:0000313" key="1">
    <source>
        <dbReference type="EMBL" id="CAP54920.1"/>
    </source>
</evidence>
<reference evidence="1 2" key="1">
    <citation type="journal article" date="2009" name="BMC Genomics">
        <title>Complete genome sequence of the sugarcane nitrogen-fixing endophyte Gluconacetobacter diazotrophicus Pal5.</title>
        <authorList>
            <person name="Bertalan M."/>
            <person name="Albano R."/>
            <person name="Padua V."/>
            <person name="Rouws L."/>
            <person name="Rojas C."/>
            <person name="Hemerly A."/>
            <person name="Teixeira K."/>
            <person name="Schwab S."/>
            <person name="Araujo J."/>
            <person name="Oliveira A."/>
            <person name="Franca L."/>
            <person name="Magalhaes V."/>
            <person name="Alqueres S."/>
            <person name="Cardoso A."/>
            <person name="Almeida W."/>
            <person name="Loureiro M.M."/>
            <person name="Nogueira E."/>
            <person name="Cidade D."/>
            <person name="Oliveira D."/>
            <person name="Simao T."/>
            <person name="Macedo J."/>
            <person name="Valadao A."/>
            <person name="Dreschsel M."/>
            <person name="Freitas F."/>
            <person name="Vidal M."/>
            <person name="Guedes H."/>
            <person name="Rodrigues E."/>
            <person name="Meneses C."/>
            <person name="Brioso P."/>
            <person name="Pozzer L."/>
            <person name="Figueiredo D."/>
            <person name="Montano H."/>
            <person name="Junior J."/>
            <person name="Filho G."/>
            <person name="Flores V."/>
            <person name="Ferreira B."/>
            <person name="Branco A."/>
            <person name="Gonzalez P."/>
            <person name="Guillobel H."/>
            <person name="Lemos M."/>
            <person name="Seibel L."/>
            <person name="Macedo J."/>
            <person name="Alves-Ferreira M."/>
            <person name="Sachetto-Martins G."/>
            <person name="Coelho A."/>
            <person name="Santos E."/>
            <person name="Amaral G."/>
            <person name="Neves A."/>
            <person name="Pacheco A.B."/>
            <person name="Carvalho D."/>
            <person name="Lery L."/>
            <person name="Bisch P."/>
            <person name="Rossle S.C."/>
            <person name="Urmenyi T."/>
            <person name="Kruger W.V."/>
            <person name="Martins O."/>
            <person name="Baldani J.I."/>
            <person name="Ferreira P.C."/>
        </authorList>
    </citation>
    <scope>NUCLEOTIDE SEQUENCE [LARGE SCALE GENOMIC DNA]</scope>
    <source>
        <strain evidence="2">ATCC 49037 / DSM 5601 / CCUG 37298 / CIP 103539 / LMG 7603 / PAl5</strain>
    </source>
</reference>
<dbReference type="KEGG" id="gdi:GDI0977"/>
<dbReference type="Proteomes" id="UP000001176">
    <property type="component" value="Chromosome"/>
</dbReference>
<dbReference type="InterPro" id="IPR032581">
    <property type="entry name" value="DUF4917"/>
</dbReference>
<evidence type="ECO:0008006" key="3">
    <source>
        <dbReference type="Google" id="ProtNLM"/>
    </source>
</evidence>
<dbReference type="AlphaFoldDB" id="A9HCA4"/>
<evidence type="ECO:0000313" key="2">
    <source>
        <dbReference type="Proteomes" id="UP000001176"/>
    </source>
</evidence>
<keyword evidence="2" id="KW-1185">Reference proteome</keyword>
<name>A9HCA4_GLUDA</name>
<dbReference type="Pfam" id="PF16263">
    <property type="entry name" value="DUF4917"/>
    <property type="match status" value="1"/>
</dbReference>
<dbReference type="EMBL" id="AM889285">
    <property type="protein sequence ID" value="CAP54920.1"/>
    <property type="molecule type" value="Genomic_DNA"/>
</dbReference>
<accession>A9HCA4</accession>
<organism evidence="1 2">
    <name type="scientific">Gluconacetobacter diazotrophicus (strain ATCC 49037 / DSM 5601 / CCUG 37298 / CIP 103539 / LMG 7603 / PAl5)</name>
    <dbReference type="NCBI Taxonomy" id="272568"/>
    <lineage>
        <taxon>Bacteria</taxon>
        <taxon>Pseudomonadati</taxon>
        <taxon>Pseudomonadota</taxon>
        <taxon>Alphaproteobacteria</taxon>
        <taxon>Acetobacterales</taxon>
        <taxon>Acetobacteraceae</taxon>
        <taxon>Gluconacetobacter</taxon>
    </lineage>
</organism>
<sequence length="358" mass="40263">MKGASSSLRQRGQFLVSFDISKRHLLLGNGFSIACRADIFHYGSLYDQADFSRTPEVEAVFTALVTKDFEAVIHTLESAATILPAYVDDGGAAPTKMLEHAAILKEILVQTIAGNHPHIPSDIPDAKFWACRRFLSHFLSGEKAGCVFTLNYDLLLYWTLMHEDLPSEDPIELTKNDGFGNDEDEPDVDYVVWQGETNAHSANVMFLHGALHLFDSGKDLLKYTWIRKGLPLIDQVRAALAGSKFPLFVAEGTSAQKKDKIRHNAYLYQGLKQLANNVTQGKHCWFIFGHSLAANDDHILTRIGRGRFKKLYVGIYGDPLEDWNKTIIARARWLAGLRHERWPLDVVFYDAESAQVWG</sequence>
<dbReference type="OrthoDB" id="828244at2"/>
<dbReference type="PROSITE" id="PS51257">
    <property type="entry name" value="PROKAR_LIPOPROTEIN"/>
    <property type="match status" value="1"/>
</dbReference>
<proteinExistence type="predicted"/>
<gene>
    <name evidence="1" type="ordered locus">GDI0977</name>
</gene>
<protein>
    <recommendedName>
        <fullName evidence="3">DUF4917 domain-containing protein</fullName>
    </recommendedName>
</protein>
<dbReference type="RefSeq" id="WP_012223848.1">
    <property type="nucleotide sequence ID" value="NC_010125.1"/>
</dbReference>